<comment type="caution">
    <text evidence="1">The sequence shown here is derived from an EMBL/GenBank/DDBJ whole genome shotgun (WGS) entry which is preliminary data.</text>
</comment>
<accession>X1MIR9</accession>
<dbReference type="EMBL" id="BARV01016878">
    <property type="protein sequence ID" value="GAI31522.1"/>
    <property type="molecule type" value="Genomic_DNA"/>
</dbReference>
<organism evidence="1">
    <name type="scientific">marine sediment metagenome</name>
    <dbReference type="NCBI Taxonomy" id="412755"/>
    <lineage>
        <taxon>unclassified sequences</taxon>
        <taxon>metagenomes</taxon>
        <taxon>ecological metagenomes</taxon>
    </lineage>
</organism>
<evidence type="ECO:0000313" key="1">
    <source>
        <dbReference type="EMBL" id="GAI31522.1"/>
    </source>
</evidence>
<reference evidence="1" key="1">
    <citation type="journal article" date="2014" name="Front. Microbiol.">
        <title>High frequency of phylogenetically diverse reductive dehalogenase-homologous genes in deep subseafloor sedimentary metagenomes.</title>
        <authorList>
            <person name="Kawai M."/>
            <person name="Futagami T."/>
            <person name="Toyoda A."/>
            <person name="Takaki Y."/>
            <person name="Nishi S."/>
            <person name="Hori S."/>
            <person name="Arai W."/>
            <person name="Tsubouchi T."/>
            <person name="Morono Y."/>
            <person name="Uchiyama I."/>
            <person name="Ito T."/>
            <person name="Fujiyama A."/>
            <person name="Inagaki F."/>
            <person name="Takami H."/>
        </authorList>
    </citation>
    <scope>NUCLEOTIDE SEQUENCE</scope>
    <source>
        <strain evidence="1">Expedition CK06-06</strain>
    </source>
</reference>
<protein>
    <submittedName>
        <fullName evidence="1">Uncharacterized protein</fullName>
    </submittedName>
</protein>
<name>X1MIR9_9ZZZZ</name>
<proteinExistence type="predicted"/>
<feature type="non-terminal residue" evidence="1">
    <location>
        <position position="1"/>
    </location>
</feature>
<dbReference type="AlphaFoldDB" id="X1MIR9"/>
<sequence>HVIAKANTTIRGTMWRKAGNMSPPIKTIYNDHAPPIIINRRAFGLLFLRISMTPKKSKAMNENGASERKPSTR</sequence>
<gene>
    <name evidence="1" type="ORF">S06H3_28866</name>
</gene>